<dbReference type="InterPro" id="IPR057268">
    <property type="entry name" value="Ribosomal_L18"/>
</dbReference>
<dbReference type="Pfam" id="PF01135">
    <property type="entry name" value="PCMT"/>
    <property type="match status" value="1"/>
</dbReference>
<dbReference type="FunFam" id="3.40.50.150:FF:000027">
    <property type="entry name" value="Protein-L-isoaspartate O-methyltransferase"/>
    <property type="match status" value="1"/>
</dbReference>
<keyword evidence="9" id="KW-0689">Ribosomal protein</keyword>
<dbReference type="HAMAP" id="MF_01337_B">
    <property type="entry name" value="Ribosomal_uL18_B"/>
    <property type="match status" value="1"/>
</dbReference>
<evidence type="ECO:0000256" key="4">
    <source>
        <dbReference type="ARBA" id="ARBA00022603"/>
    </source>
</evidence>
<dbReference type="AlphaFoldDB" id="A0A8X8YXM3"/>
<dbReference type="CDD" id="cd02440">
    <property type="entry name" value="AdoMet_MTases"/>
    <property type="match status" value="1"/>
</dbReference>
<dbReference type="Proteomes" id="UP000298416">
    <property type="component" value="Unassembled WGS sequence"/>
</dbReference>
<evidence type="ECO:0000256" key="1">
    <source>
        <dbReference type="ARBA" id="ARBA00005369"/>
    </source>
</evidence>
<evidence type="ECO:0000256" key="2">
    <source>
        <dbReference type="ARBA" id="ARBA00007116"/>
    </source>
</evidence>
<evidence type="ECO:0000256" key="13">
    <source>
        <dbReference type="ARBA" id="ARBA00082729"/>
    </source>
</evidence>
<comment type="similarity">
    <text evidence="2">Belongs to the universal ribosomal protein uL18 family.</text>
</comment>
<dbReference type="InterPro" id="IPR005484">
    <property type="entry name" value="Ribosomal_uL18_bac/plant/anim"/>
</dbReference>
<keyword evidence="7" id="KW-0699">rRNA-binding</keyword>
<keyword evidence="5" id="KW-0808">Transferase</keyword>
<dbReference type="SUPFAM" id="SSF53137">
    <property type="entry name" value="Translational machinery components"/>
    <property type="match status" value="1"/>
</dbReference>
<dbReference type="GO" id="GO:0003735">
    <property type="term" value="F:structural constituent of ribosome"/>
    <property type="evidence" value="ECO:0007669"/>
    <property type="project" value="InterPro"/>
</dbReference>
<comment type="similarity">
    <text evidence="1">Belongs to the methyltransferase superfamily. L-isoaspartyl/D-aspartyl protein methyltransferase family.</text>
</comment>
<evidence type="ECO:0000256" key="12">
    <source>
        <dbReference type="ARBA" id="ARBA00035303"/>
    </source>
</evidence>
<keyword evidence="4" id="KW-0489">Methyltransferase</keyword>
<name>A0A8X8YXM3_SALSN</name>
<reference evidence="14" key="2">
    <citation type="submission" date="2020-08" db="EMBL/GenBank/DDBJ databases">
        <title>Plant Genome Project.</title>
        <authorList>
            <person name="Zhang R.-G."/>
        </authorList>
    </citation>
    <scope>NUCLEOTIDE SEQUENCE</scope>
    <source>
        <strain evidence="14">Huo1</strain>
        <tissue evidence="14">Leaf</tissue>
    </source>
</reference>
<dbReference type="Pfam" id="PF00861">
    <property type="entry name" value="Ribosomal_L18p"/>
    <property type="match status" value="1"/>
</dbReference>
<dbReference type="GO" id="GO:0006412">
    <property type="term" value="P:translation"/>
    <property type="evidence" value="ECO:0007669"/>
    <property type="project" value="InterPro"/>
</dbReference>
<dbReference type="SUPFAM" id="SSF53335">
    <property type="entry name" value="S-adenosyl-L-methionine-dependent methyltransferases"/>
    <property type="match status" value="1"/>
</dbReference>
<evidence type="ECO:0000256" key="5">
    <source>
        <dbReference type="ARBA" id="ARBA00022679"/>
    </source>
</evidence>
<gene>
    <name evidence="14" type="ORF">SASPL_153549</name>
</gene>
<organism evidence="14">
    <name type="scientific">Salvia splendens</name>
    <name type="common">Scarlet sage</name>
    <dbReference type="NCBI Taxonomy" id="180675"/>
    <lineage>
        <taxon>Eukaryota</taxon>
        <taxon>Viridiplantae</taxon>
        <taxon>Streptophyta</taxon>
        <taxon>Embryophyta</taxon>
        <taxon>Tracheophyta</taxon>
        <taxon>Spermatophyta</taxon>
        <taxon>Magnoliopsida</taxon>
        <taxon>eudicotyledons</taxon>
        <taxon>Gunneridae</taxon>
        <taxon>Pentapetalae</taxon>
        <taxon>asterids</taxon>
        <taxon>lamiids</taxon>
        <taxon>Lamiales</taxon>
        <taxon>Lamiaceae</taxon>
        <taxon>Nepetoideae</taxon>
        <taxon>Mentheae</taxon>
        <taxon>Salviinae</taxon>
        <taxon>Salvia</taxon>
        <taxon>Salvia subgen. Calosphace</taxon>
        <taxon>core Calosphace</taxon>
    </lineage>
</organism>
<reference evidence="14" key="1">
    <citation type="submission" date="2018-01" db="EMBL/GenBank/DDBJ databases">
        <authorList>
            <person name="Mao J.F."/>
        </authorList>
    </citation>
    <scope>NUCLEOTIDE SEQUENCE</scope>
    <source>
        <strain evidence="14">Huo1</strain>
        <tissue evidence="14">Leaf</tissue>
    </source>
</reference>
<dbReference type="GO" id="GO:1990904">
    <property type="term" value="C:ribonucleoprotein complex"/>
    <property type="evidence" value="ECO:0007669"/>
    <property type="project" value="UniProtKB-KW"/>
</dbReference>
<dbReference type="Gene3D" id="3.40.50.150">
    <property type="entry name" value="Vaccinia Virus protein VP39"/>
    <property type="match status" value="1"/>
</dbReference>
<accession>A0A8X8YXM3</accession>
<dbReference type="GO" id="GO:0030091">
    <property type="term" value="P:protein repair"/>
    <property type="evidence" value="ECO:0007669"/>
    <property type="project" value="UniProtKB-ARBA"/>
</dbReference>
<evidence type="ECO:0000313" key="15">
    <source>
        <dbReference type="Proteomes" id="UP000298416"/>
    </source>
</evidence>
<dbReference type="PANTHER" id="PTHR11579">
    <property type="entry name" value="PROTEIN-L-ISOASPARTATE O-METHYLTRANSFERASE"/>
    <property type="match status" value="1"/>
</dbReference>
<comment type="catalytic activity">
    <reaction evidence="11">
        <text>[protein]-L-isoaspartate + S-adenosyl-L-methionine = [protein]-L-isoaspartate alpha-methyl ester + S-adenosyl-L-homocysteine</text>
        <dbReference type="Rhea" id="RHEA:12705"/>
        <dbReference type="Rhea" id="RHEA-COMP:12143"/>
        <dbReference type="Rhea" id="RHEA-COMP:12144"/>
        <dbReference type="ChEBI" id="CHEBI:57856"/>
        <dbReference type="ChEBI" id="CHEBI:59789"/>
        <dbReference type="ChEBI" id="CHEBI:90596"/>
        <dbReference type="ChEBI" id="CHEBI:90598"/>
        <dbReference type="EC" id="2.1.1.77"/>
    </reaction>
</comment>
<dbReference type="NCBIfam" id="TIGR00060">
    <property type="entry name" value="L18_bact"/>
    <property type="match status" value="1"/>
</dbReference>
<proteinExistence type="inferred from homology"/>
<dbReference type="InterPro" id="IPR029063">
    <property type="entry name" value="SAM-dependent_MTases_sf"/>
</dbReference>
<evidence type="ECO:0000256" key="6">
    <source>
        <dbReference type="ARBA" id="ARBA00022691"/>
    </source>
</evidence>
<dbReference type="EC" id="2.1.1.77" evidence="3"/>
<dbReference type="FunFam" id="3.30.420.100:FF:000001">
    <property type="entry name" value="50S ribosomal protein L18"/>
    <property type="match status" value="1"/>
</dbReference>
<keyword evidence="6" id="KW-0949">S-adenosyl-L-methionine</keyword>
<dbReference type="NCBIfam" id="TIGR00080">
    <property type="entry name" value="pimt"/>
    <property type="match status" value="1"/>
</dbReference>
<protein>
    <recommendedName>
        <fullName evidence="12">Large ribosomal subunit protein uL18c</fullName>
        <ecNumber evidence="3">2.1.1.77</ecNumber>
    </recommendedName>
    <alternativeName>
        <fullName evidence="13">CL18</fullName>
    </alternativeName>
</protein>
<evidence type="ECO:0000256" key="8">
    <source>
        <dbReference type="ARBA" id="ARBA00022884"/>
    </source>
</evidence>
<comment type="caution">
    <text evidence="14">The sequence shown here is derived from an EMBL/GenBank/DDBJ whole genome shotgun (WGS) entry which is preliminary data.</text>
</comment>
<keyword evidence="15" id="KW-1185">Reference proteome</keyword>
<evidence type="ECO:0000256" key="10">
    <source>
        <dbReference type="ARBA" id="ARBA00023274"/>
    </source>
</evidence>
<dbReference type="GO" id="GO:0005737">
    <property type="term" value="C:cytoplasm"/>
    <property type="evidence" value="ECO:0007669"/>
    <property type="project" value="UniProtKB-ARBA"/>
</dbReference>
<sequence>MEQYWRGSSINKNEGMVQHLQSFGIIKSKRVAEVMQTIDRGLFVPEGATSYVDSPMQIGYNATISAPHMHAMCLELLESHLKPGMHALDVGSGTGYLTACFAVMVGAQGRTVGVEHIPELVEFSIKNIEKSAAASLLKEGSFSIHVADGRLGWPEFSPYDAIHVGAAAPEIPPALIEQLKPGGRLVIPVGTISQELKVVDKNADGTVNIQSETGVRSAASSTESERERLREREMWCNSTSISLSFLQTTIQHSQLSNGVFPNSVQIAPHRRLVVEAAATTRREDRTARHIRIRKKVEGTPERPRLCVFRSNKHIYAQVIDDTKMHTLASASTMQKPILEEFDYSSGPTIDVAKRVGEAIAKACLEKGIEKVAFDRGGYPYHGRIEALANAAREYGLQF</sequence>
<keyword evidence="10" id="KW-0687">Ribonucleoprotein</keyword>
<dbReference type="InterPro" id="IPR004389">
    <property type="entry name" value="Ribosomal_uL18_bac-type"/>
</dbReference>
<keyword evidence="8" id="KW-0694">RNA-binding</keyword>
<evidence type="ECO:0000256" key="9">
    <source>
        <dbReference type="ARBA" id="ARBA00022980"/>
    </source>
</evidence>
<evidence type="ECO:0000256" key="11">
    <source>
        <dbReference type="ARBA" id="ARBA00029295"/>
    </source>
</evidence>
<dbReference type="Gene3D" id="3.30.420.100">
    <property type="match status" value="1"/>
</dbReference>
<evidence type="ECO:0000256" key="7">
    <source>
        <dbReference type="ARBA" id="ARBA00022730"/>
    </source>
</evidence>
<dbReference type="PANTHER" id="PTHR11579:SF28">
    <property type="entry name" value="PROTEIN-L-ISOASPARTATE O-METHYLTRANSFERASE 1"/>
    <property type="match status" value="1"/>
</dbReference>
<dbReference type="PROSITE" id="PS01279">
    <property type="entry name" value="PCMT"/>
    <property type="match status" value="1"/>
</dbReference>
<dbReference type="GO" id="GO:0032259">
    <property type="term" value="P:methylation"/>
    <property type="evidence" value="ECO:0007669"/>
    <property type="project" value="UniProtKB-KW"/>
</dbReference>
<dbReference type="EMBL" id="PNBA02000022">
    <property type="protein sequence ID" value="KAG6384731.1"/>
    <property type="molecule type" value="Genomic_DNA"/>
</dbReference>
<dbReference type="GO" id="GO:0004719">
    <property type="term" value="F:protein-L-isoaspartate (D-aspartate) O-methyltransferase activity"/>
    <property type="evidence" value="ECO:0007669"/>
    <property type="project" value="UniProtKB-EC"/>
</dbReference>
<dbReference type="CDD" id="cd00432">
    <property type="entry name" value="Ribosomal_L18_L5e"/>
    <property type="match status" value="1"/>
</dbReference>
<evidence type="ECO:0000313" key="14">
    <source>
        <dbReference type="EMBL" id="KAG6384731.1"/>
    </source>
</evidence>
<dbReference type="InterPro" id="IPR000682">
    <property type="entry name" value="PCMT"/>
</dbReference>
<dbReference type="GO" id="GO:0019843">
    <property type="term" value="F:rRNA binding"/>
    <property type="evidence" value="ECO:0007669"/>
    <property type="project" value="UniProtKB-KW"/>
</dbReference>
<evidence type="ECO:0000256" key="3">
    <source>
        <dbReference type="ARBA" id="ARBA00011890"/>
    </source>
</evidence>
<dbReference type="GO" id="GO:0005840">
    <property type="term" value="C:ribosome"/>
    <property type="evidence" value="ECO:0007669"/>
    <property type="project" value="UniProtKB-KW"/>
</dbReference>